<dbReference type="GO" id="GO:0004364">
    <property type="term" value="F:glutathione transferase activity"/>
    <property type="evidence" value="ECO:0007669"/>
    <property type="project" value="UniProtKB-EC"/>
</dbReference>
<organism>
    <name type="scientific">Serpula lacrymans var. lacrymans (strain S7.9)</name>
    <name type="common">Dry rot fungus</name>
    <dbReference type="NCBI Taxonomy" id="578457"/>
    <lineage>
        <taxon>Eukaryota</taxon>
        <taxon>Fungi</taxon>
        <taxon>Dikarya</taxon>
        <taxon>Basidiomycota</taxon>
        <taxon>Agaricomycotina</taxon>
        <taxon>Agaricomycetes</taxon>
        <taxon>Agaricomycetidae</taxon>
        <taxon>Boletales</taxon>
        <taxon>Coniophorineae</taxon>
        <taxon>Serpulaceae</taxon>
        <taxon>Serpula</taxon>
    </lineage>
</organism>
<evidence type="ECO:0000256" key="2">
    <source>
        <dbReference type="ARBA" id="ARBA00012452"/>
    </source>
</evidence>
<dbReference type="Pfam" id="PF02798">
    <property type="entry name" value="GST_N"/>
    <property type="match status" value="1"/>
</dbReference>
<dbReference type="Gene3D" id="1.20.1050.10">
    <property type="match status" value="1"/>
</dbReference>
<evidence type="ECO:0000256" key="1">
    <source>
        <dbReference type="ARBA" id="ARBA00010128"/>
    </source>
</evidence>
<dbReference type="Pfam" id="PF00043">
    <property type="entry name" value="GST_C"/>
    <property type="match status" value="1"/>
</dbReference>
<dbReference type="KEGG" id="sla:SERLADRAFT_354146"/>
<dbReference type="CDD" id="cd03053">
    <property type="entry name" value="GST_N_Phi"/>
    <property type="match status" value="1"/>
</dbReference>
<dbReference type="InterPro" id="IPR036282">
    <property type="entry name" value="Glutathione-S-Trfase_C_sf"/>
</dbReference>
<dbReference type="OrthoDB" id="249703at2759"/>
<dbReference type="PANTHER" id="PTHR43900">
    <property type="entry name" value="GLUTATHIONE S-TRANSFERASE RHO"/>
    <property type="match status" value="1"/>
</dbReference>
<dbReference type="SFLD" id="SFLDS00019">
    <property type="entry name" value="Glutathione_Transferase_(cytos"/>
    <property type="match status" value="1"/>
</dbReference>
<dbReference type="EC" id="2.5.1.18" evidence="2"/>
<dbReference type="InterPro" id="IPR010987">
    <property type="entry name" value="Glutathione-S-Trfase_C-like"/>
</dbReference>
<keyword evidence="3" id="KW-0808">Transferase</keyword>
<evidence type="ECO:0000259" key="6">
    <source>
        <dbReference type="PROSITE" id="PS50405"/>
    </source>
</evidence>
<evidence type="ECO:0000259" key="5">
    <source>
        <dbReference type="PROSITE" id="PS50404"/>
    </source>
</evidence>
<feature type="domain" description="GST C-terminal" evidence="6">
    <location>
        <begin position="95"/>
        <end position="216"/>
    </location>
</feature>
<feature type="domain" description="GST N-terminal" evidence="5">
    <location>
        <begin position="1"/>
        <end position="85"/>
    </location>
</feature>
<dbReference type="RefSeq" id="XP_007313900.1">
    <property type="nucleotide sequence ID" value="XM_007313838.1"/>
</dbReference>
<dbReference type="GO" id="GO:0006749">
    <property type="term" value="P:glutathione metabolic process"/>
    <property type="evidence" value="ECO:0007669"/>
    <property type="project" value="TreeGrafter"/>
</dbReference>
<dbReference type="HOGENOM" id="CLU_011226_5_1_1"/>
<dbReference type="GeneID" id="18809424"/>
<dbReference type="InterPro" id="IPR040079">
    <property type="entry name" value="Glutathione_S-Trfase"/>
</dbReference>
<name>F8NH69_SERL9</name>
<evidence type="ECO:0000313" key="7">
    <source>
        <dbReference type="EMBL" id="EGO29658.1"/>
    </source>
</evidence>
<dbReference type="GO" id="GO:0043295">
    <property type="term" value="F:glutathione binding"/>
    <property type="evidence" value="ECO:0007669"/>
    <property type="project" value="TreeGrafter"/>
</dbReference>
<dbReference type="FunFam" id="3.40.30.10:FF:000016">
    <property type="entry name" value="Glutathione S-transferase F2"/>
    <property type="match status" value="1"/>
</dbReference>
<reference evidence="7" key="1">
    <citation type="submission" date="2011-04" db="EMBL/GenBank/DDBJ databases">
        <title>Evolution of plant cell wall degrading machinery underlies the functional diversity of forest fungi.</title>
        <authorList>
            <consortium name="US DOE Joint Genome Institute (JGI-PGF)"/>
            <person name="Eastwood D.C."/>
            <person name="Floudas D."/>
            <person name="Binder M."/>
            <person name="Majcherczyk A."/>
            <person name="Schneider P."/>
            <person name="Aerts A."/>
            <person name="Asiegbu F.O."/>
            <person name="Baker S.E."/>
            <person name="Barry K."/>
            <person name="Bendiksby M."/>
            <person name="Blumentritt M."/>
            <person name="Coutinho P.M."/>
            <person name="Cullen D."/>
            <person name="Cullen D."/>
            <person name="Gathman A."/>
            <person name="Goodell B."/>
            <person name="Henrissat B."/>
            <person name="Ihrmark K."/>
            <person name="Kauserud H."/>
            <person name="Kohler A."/>
            <person name="LaButti K."/>
            <person name="Lapidus A."/>
            <person name="Lavin J.L."/>
            <person name="Lee Y.-H."/>
            <person name="Lindquist E."/>
            <person name="Lilly W."/>
            <person name="Lucas S."/>
            <person name="Morin E."/>
            <person name="Murat C."/>
            <person name="Oguiza J.A."/>
            <person name="Park J."/>
            <person name="Pisabarro A.G."/>
            <person name="Riley R."/>
            <person name="Rosling A."/>
            <person name="Salamov A."/>
            <person name="Schmidt O."/>
            <person name="Schmutz J."/>
            <person name="Skrede I."/>
            <person name="Stenlid J."/>
            <person name="Wiebenga A."/>
            <person name="Xie X."/>
            <person name="Kues U."/>
            <person name="Hibbett D.S."/>
            <person name="Hoffmeister D."/>
            <person name="Hogberg N."/>
            <person name="Martin F."/>
            <person name="Grigoriev I.V."/>
            <person name="Watkinson S.C."/>
        </authorList>
    </citation>
    <scope>NUCLEOTIDE SEQUENCE</scope>
    <source>
        <strain evidence="7">S7.9</strain>
    </source>
</reference>
<dbReference type="Gene3D" id="3.40.30.10">
    <property type="entry name" value="Glutaredoxin"/>
    <property type="match status" value="1"/>
</dbReference>
<comment type="similarity">
    <text evidence="1">Belongs to the GST superfamily. Phi family.</text>
</comment>
<protein>
    <recommendedName>
        <fullName evidence="2">glutathione transferase</fullName>
        <ecNumber evidence="2">2.5.1.18</ecNumber>
    </recommendedName>
</protein>
<accession>F8NH69</accession>
<dbReference type="PROSITE" id="PS50405">
    <property type="entry name" value="GST_CTER"/>
    <property type="match status" value="1"/>
</dbReference>
<dbReference type="SUPFAM" id="SSF52833">
    <property type="entry name" value="Thioredoxin-like"/>
    <property type="match status" value="1"/>
</dbReference>
<dbReference type="PROSITE" id="PS50404">
    <property type="entry name" value="GST_NTER"/>
    <property type="match status" value="1"/>
</dbReference>
<dbReference type="FunFam" id="1.20.1050.10:FF:000004">
    <property type="entry name" value="Glutathione S-transferase F2"/>
    <property type="match status" value="1"/>
</dbReference>
<dbReference type="AlphaFoldDB" id="F8NH69"/>
<dbReference type="InterPro" id="IPR004046">
    <property type="entry name" value="GST_C"/>
</dbReference>
<dbReference type="InterPro" id="IPR036249">
    <property type="entry name" value="Thioredoxin-like_sf"/>
</dbReference>
<dbReference type="SFLD" id="SFLDG01154">
    <property type="entry name" value="Main.5:_Phi-like"/>
    <property type="match status" value="1"/>
</dbReference>
<dbReference type="PANTHER" id="PTHR43900:SF3">
    <property type="entry name" value="GLUTATHIONE S-TRANSFERASE RHO"/>
    <property type="match status" value="1"/>
</dbReference>
<proteinExistence type="inferred from homology"/>
<evidence type="ECO:0000256" key="3">
    <source>
        <dbReference type="ARBA" id="ARBA00022679"/>
    </source>
</evidence>
<dbReference type="EMBL" id="GL945429">
    <property type="protein sequence ID" value="EGO29658.1"/>
    <property type="molecule type" value="Genomic_DNA"/>
</dbReference>
<dbReference type="InterPro" id="IPR004045">
    <property type="entry name" value="Glutathione_S-Trfase_N"/>
</dbReference>
<dbReference type="Proteomes" id="UP000008064">
    <property type="component" value="Unassembled WGS sequence"/>
</dbReference>
<comment type="catalytic activity">
    <reaction evidence="4">
        <text>RX + glutathione = an S-substituted glutathione + a halide anion + H(+)</text>
        <dbReference type="Rhea" id="RHEA:16437"/>
        <dbReference type="ChEBI" id="CHEBI:15378"/>
        <dbReference type="ChEBI" id="CHEBI:16042"/>
        <dbReference type="ChEBI" id="CHEBI:17792"/>
        <dbReference type="ChEBI" id="CHEBI:57925"/>
        <dbReference type="ChEBI" id="CHEBI:90779"/>
        <dbReference type="EC" id="2.5.1.18"/>
    </reaction>
</comment>
<dbReference type="GO" id="GO:0009636">
    <property type="term" value="P:response to toxic substance"/>
    <property type="evidence" value="ECO:0007669"/>
    <property type="project" value="UniProtKB-ARBA"/>
</dbReference>
<sequence>MTLKIYGVSMSTCVRRVALICKEKNVPYEIVPIDFSKAEHKSASYLEKQPFGQIPYIHEKDDDGFILYESRAIGTYIARKYASQGTQGLIPTTNDPAALALYDQALSIETAQFDPSASGLAWENVFKKLHGIEADKARVEELLTTLNGKLDGYERILSKQKYLAGDHITLADLFHLPYAGLLVVQGYDVLEKRPNVARWFKDISSRPSWEAVKEFA</sequence>
<dbReference type="GO" id="GO:0005737">
    <property type="term" value="C:cytoplasm"/>
    <property type="evidence" value="ECO:0007669"/>
    <property type="project" value="TreeGrafter"/>
</dbReference>
<evidence type="ECO:0000256" key="4">
    <source>
        <dbReference type="ARBA" id="ARBA00047960"/>
    </source>
</evidence>
<dbReference type="InterPro" id="IPR034347">
    <property type="entry name" value="GST_Phi_C"/>
</dbReference>
<gene>
    <name evidence="7" type="ORF">SERLADRAFT_354146</name>
</gene>
<dbReference type="SUPFAM" id="SSF47616">
    <property type="entry name" value="GST C-terminal domain-like"/>
    <property type="match status" value="1"/>
</dbReference>
<dbReference type="SFLD" id="SFLDG00358">
    <property type="entry name" value="Main_(cytGST)"/>
    <property type="match status" value="1"/>
</dbReference>
<dbReference type="CDD" id="cd03187">
    <property type="entry name" value="GST_C_Phi"/>
    <property type="match status" value="1"/>
</dbReference>